<proteinExistence type="predicted"/>
<reference evidence="1" key="2">
    <citation type="journal article" date="2003" name="Drug Resist. Updat.">
        <title>Insights on antibiotic resistance of Staphylococcus aureus from its whole genome: genomic island SCC.</title>
        <authorList>
            <person name="Ito T."/>
            <person name="Okuma K."/>
            <person name="Xue M.X."/>
            <person name="Yuzawa H."/>
            <person name="Hiramatsu K."/>
        </authorList>
    </citation>
    <scope>NUCLEOTIDE SEQUENCE</scope>
    <source>
        <strain evidence="1">85/2082</strain>
    </source>
</reference>
<dbReference type="EMBL" id="AB037671">
    <property type="protein sequence ID" value="BAB47617.1"/>
    <property type="molecule type" value="Genomic_DNA"/>
</dbReference>
<evidence type="ECO:0000313" key="1">
    <source>
        <dbReference type="EMBL" id="BAB47617.1"/>
    </source>
</evidence>
<accession>Q93IC8</accession>
<protein>
    <submittedName>
        <fullName evidence="1">Uncharacterized protein</fullName>
    </submittedName>
</protein>
<sequence length="42" mass="4446">MKSPLNNPIGILEPPPSSVSKKLILSGGWPGVCKTSNLIFPK</sequence>
<reference evidence="1" key="1">
    <citation type="journal article" date="2001" name="Antimicrob. Agents Chemother.">
        <title>Structural Comparison of Three Types of Staphylococcal Cassette Chromosome mec Integrated in the Chromosome in Methicillin-Resistant Staphylococcus aureus.</title>
        <authorList>
            <person name="Ito T."/>
            <person name="Katayama Y."/>
            <person name="Asada K."/>
            <person name="Mori N."/>
            <person name="Tsutsumimoto K."/>
            <person name="Hiramatsu K."/>
        </authorList>
    </citation>
    <scope>NUCLEOTIDE SEQUENCE</scope>
    <source>
        <strain evidence="1">85/2082</strain>
    </source>
</reference>
<organism evidence="1">
    <name type="scientific">Staphylococcus aureus</name>
    <dbReference type="NCBI Taxonomy" id="1280"/>
    <lineage>
        <taxon>Bacteria</taxon>
        <taxon>Bacillati</taxon>
        <taxon>Bacillota</taxon>
        <taxon>Bacilli</taxon>
        <taxon>Bacillales</taxon>
        <taxon>Staphylococcaceae</taxon>
        <taxon>Staphylococcus</taxon>
    </lineage>
</organism>
<name>Q93IC8_STAAU</name>
<dbReference type="AlphaFoldDB" id="Q93IC8"/>